<dbReference type="RefSeq" id="WP_284873781.1">
    <property type="nucleotide sequence ID" value="NZ_CP126970.1"/>
</dbReference>
<name>A0ABY8VLX3_9CORY</name>
<protein>
    <recommendedName>
        <fullName evidence="5">Secreted protein</fullName>
    </recommendedName>
</protein>
<evidence type="ECO:0000313" key="4">
    <source>
        <dbReference type="Proteomes" id="UP001238805"/>
    </source>
</evidence>
<evidence type="ECO:0000313" key="3">
    <source>
        <dbReference type="EMBL" id="WIM69184.1"/>
    </source>
</evidence>
<feature type="compositionally biased region" description="Low complexity" evidence="1">
    <location>
        <begin position="109"/>
        <end position="132"/>
    </location>
</feature>
<dbReference type="EMBL" id="CP126970">
    <property type="protein sequence ID" value="WIM69184.1"/>
    <property type="molecule type" value="Genomic_DNA"/>
</dbReference>
<keyword evidence="2" id="KW-0812">Transmembrane</keyword>
<feature type="transmembrane region" description="Helical" evidence="2">
    <location>
        <begin position="48"/>
        <end position="69"/>
    </location>
</feature>
<keyword evidence="2" id="KW-1133">Transmembrane helix</keyword>
<keyword evidence="4" id="KW-1185">Reference proteome</keyword>
<reference evidence="3 4" key="1">
    <citation type="submission" date="2023-05" db="EMBL/GenBank/DDBJ databases">
        <title>Corynebacterium suedekumii sp. nov. and Corynebacterium breve sp. nov. isolated from raw cow's milk.</title>
        <authorList>
            <person name="Baer M.K."/>
            <person name="Mehl L."/>
            <person name="Hellmuth R."/>
            <person name="Marke G."/>
            <person name="Lipski A."/>
        </authorList>
    </citation>
    <scope>NUCLEOTIDE SEQUENCE [LARGE SCALE GENOMIC DNA]</scope>
    <source>
        <strain evidence="3 4">LM112</strain>
    </source>
</reference>
<feature type="compositionally biased region" description="Polar residues" evidence="1">
    <location>
        <begin position="1"/>
        <end position="32"/>
    </location>
</feature>
<organism evidence="3 4">
    <name type="scientific">Corynebacterium suedekumii</name>
    <dbReference type="NCBI Taxonomy" id="3049801"/>
    <lineage>
        <taxon>Bacteria</taxon>
        <taxon>Bacillati</taxon>
        <taxon>Actinomycetota</taxon>
        <taxon>Actinomycetes</taxon>
        <taxon>Mycobacteriales</taxon>
        <taxon>Corynebacteriaceae</taxon>
        <taxon>Corynebacterium</taxon>
    </lineage>
</organism>
<evidence type="ECO:0008006" key="5">
    <source>
        <dbReference type="Google" id="ProtNLM"/>
    </source>
</evidence>
<keyword evidence="2" id="KW-0472">Membrane</keyword>
<gene>
    <name evidence="3" type="ORF">QP029_07765</name>
</gene>
<feature type="region of interest" description="Disordered" evidence="1">
    <location>
        <begin position="99"/>
        <end position="136"/>
    </location>
</feature>
<evidence type="ECO:0000256" key="2">
    <source>
        <dbReference type="SAM" id="Phobius"/>
    </source>
</evidence>
<sequence>MSNSWDTNPWNEQPAPQTREQGWDQPPQTQQWGTAAAPPPRRRGAAGILVALIAVLAVAIAGVVAYLFLNGNLGGNGVATSSPGTIVVESTVVETAGPVADDAGEDAPEAAPAPAATATRAQSQPRPQQQSSGLPAAAQSAGLTLKGWSDNSATRCHAAEGLIYAGKGDNAWVTVCGEGGQLTYRSDVFGGTLAMPVDMSQSDPANGYFVIPASPSNILLSGDRVLVYQDDILVASENLPEAWIID</sequence>
<dbReference type="Proteomes" id="UP001238805">
    <property type="component" value="Chromosome"/>
</dbReference>
<evidence type="ECO:0000256" key="1">
    <source>
        <dbReference type="SAM" id="MobiDB-lite"/>
    </source>
</evidence>
<accession>A0ABY8VLX3</accession>
<feature type="region of interest" description="Disordered" evidence="1">
    <location>
        <begin position="1"/>
        <end position="41"/>
    </location>
</feature>
<proteinExistence type="predicted"/>